<dbReference type="RefSeq" id="WP_246121464.1">
    <property type="nucleotide sequence ID" value="NZ_VFOZ01000001.1"/>
</dbReference>
<gene>
    <name evidence="2" type="ORF">FB559_1847</name>
</gene>
<keyword evidence="1" id="KW-1133">Transmembrane helix</keyword>
<dbReference type="EMBL" id="VFOZ01000001">
    <property type="protein sequence ID" value="TQL96321.1"/>
    <property type="molecule type" value="Genomic_DNA"/>
</dbReference>
<keyword evidence="1" id="KW-0812">Transmembrane</keyword>
<sequence>MGRRRRREREPVYIWWVAIGGLIVAAIVLGAWRLALLGVLAWCLYEFSLNPTVCRVMTRQGFACHEPVRGRLFACSAAHQRVKNDAVWRAFGLPNPFSRTTSHDPNRDTGVVVYSPAVRARLAQNDRLVLTAAGVASLVGIIIAILGIIAF</sequence>
<evidence type="ECO:0000313" key="2">
    <source>
        <dbReference type="EMBL" id="TQL96321.1"/>
    </source>
</evidence>
<dbReference type="Proteomes" id="UP000316096">
    <property type="component" value="Unassembled WGS sequence"/>
</dbReference>
<keyword evidence="1" id="KW-0472">Membrane</keyword>
<dbReference type="AlphaFoldDB" id="A0A543CGU8"/>
<keyword evidence="3" id="KW-1185">Reference proteome</keyword>
<feature type="transmembrane region" description="Helical" evidence="1">
    <location>
        <begin position="128"/>
        <end position="150"/>
    </location>
</feature>
<evidence type="ECO:0000256" key="1">
    <source>
        <dbReference type="SAM" id="Phobius"/>
    </source>
</evidence>
<protein>
    <submittedName>
        <fullName evidence="2">Uncharacterized protein</fullName>
    </submittedName>
</protein>
<name>A0A543CGU8_9ACTN</name>
<organism evidence="2 3">
    <name type="scientific">Actinoallomurus bryophytorum</name>
    <dbReference type="NCBI Taxonomy" id="1490222"/>
    <lineage>
        <taxon>Bacteria</taxon>
        <taxon>Bacillati</taxon>
        <taxon>Actinomycetota</taxon>
        <taxon>Actinomycetes</taxon>
        <taxon>Streptosporangiales</taxon>
        <taxon>Thermomonosporaceae</taxon>
        <taxon>Actinoallomurus</taxon>
    </lineage>
</organism>
<reference evidence="2 3" key="1">
    <citation type="submission" date="2019-06" db="EMBL/GenBank/DDBJ databases">
        <title>Sequencing the genomes of 1000 actinobacteria strains.</title>
        <authorList>
            <person name="Klenk H.-P."/>
        </authorList>
    </citation>
    <scope>NUCLEOTIDE SEQUENCE [LARGE SCALE GENOMIC DNA]</scope>
    <source>
        <strain evidence="2 3">DSM 102200</strain>
    </source>
</reference>
<comment type="caution">
    <text evidence="2">The sequence shown here is derived from an EMBL/GenBank/DDBJ whole genome shotgun (WGS) entry which is preliminary data.</text>
</comment>
<proteinExistence type="predicted"/>
<accession>A0A543CGU8</accession>
<evidence type="ECO:0000313" key="3">
    <source>
        <dbReference type="Proteomes" id="UP000316096"/>
    </source>
</evidence>
<feature type="transmembrane region" description="Helical" evidence="1">
    <location>
        <begin position="12"/>
        <end position="32"/>
    </location>
</feature>